<sequence>MFSVILTERRFCACHYVKTIRYKASSDQEIKFNVLGCFYFFIKREIL</sequence>
<dbReference type="EMBL" id="CGIG01000001">
    <property type="protein sequence ID" value="CPR14580.1"/>
    <property type="molecule type" value="Genomic_DNA"/>
</dbReference>
<keyword evidence="2" id="KW-1185">Reference proteome</keyword>
<protein>
    <submittedName>
        <fullName evidence="1">Uncharacterized protein</fullName>
    </submittedName>
</protein>
<dbReference type="Proteomes" id="UP000044377">
    <property type="component" value="Unassembled WGS sequence"/>
</dbReference>
<gene>
    <name evidence="1" type="ORF">BN1221_00995c</name>
</gene>
<reference evidence="2" key="1">
    <citation type="submission" date="2015-01" db="EMBL/GenBank/DDBJ databases">
        <authorList>
            <person name="Paterson Steve"/>
        </authorList>
    </citation>
    <scope>NUCLEOTIDE SEQUENCE [LARGE SCALE GENOMIC DNA]</scope>
    <source>
        <strain evidence="2">OBR1</strain>
    </source>
</reference>
<dbReference type="STRING" id="1109412.BN1221_00995c"/>
<proteinExistence type="predicted"/>
<evidence type="ECO:0000313" key="2">
    <source>
        <dbReference type="Proteomes" id="UP000044377"/>
    </source>
</evidence>
<name>A0A0G4JRN8_9GAMM</name>
<accession>A0A0G4JRN8</accession>
<evidence type="ECO:0000313" key="1">
    <source>
        <dbReference type="EMBL" id="CPR14580.1"/>
    </source>
</evidence>
<organism evidence="1 2">
    <name type="scientific">Brenneria goodwinii</name>
    <dbReference type="NCBI Taxonomy" id="1109412"/>
    <lineage>
        <taxon>Bacteria</taxon>
        <taxon>Pseudomonadati</taxon>
        <taxon>Pseudomonadota</taxon>
        <taxon>Gammaproteobacteria</taxon>
        <taxon>Enterobacterales</taxon>
        <taxon>Pectobacteriaceae</taxon>
        <taxon>Brenneria</taxon>
    </lineage>
</organism>
<dbReference type="AlphaFoldDB" id="A0A0G4JRN8"/>